<proteinExistence type="predicted"/>
<protein>
    <submittedName>
        <fullName evidence="2">Helix-turn-helix domain-containing protein</fullName>
    </submittedName>
</protein>
<dbReference type="InterPro" id="IPR010982">
    <property type="entry name" value="Lambda_DNA-bd_dom_sf"/>
</dbReference>
<dbReference type="Pfam" id="PF13560">
    <property type="entry name" value="HTH_31"/>
    <property type="match status" value="1"/>
</dbReference>
<gene>
    <name evidence="2" type="ORF">IPP00_00330</name>
</gene>
<dbReference type="Proteomes" id="UP000886632">
    <property type="component" value="Unassembled WGS sequence"/>
</dbReference>
<dbReference type="GO" id="GO:0003677">
    <property type="term" value="F:DNA binding"/>
    <property type="evidence" value="ECO:0007669"/>
    <property type="project" value="InterPro"/>
</dbReference>
<evidence type="ECO:0000313" key="3">
    <source>
        <dbReference type="Proteomes" id="UP000886632"/>
    </source>
</evidence>
<accession>A0A9D7T6I8</accession>
<organism evidence="2 3">
    <name type="scientific">Candidatus Phosphoribacter hodrii</name>
    <dbReference type="NCBI Taxonomy" id="2953743"/>
    <lineage>
        <taxon>Bacteria</taxon>
        <taxon>Bacillati</taxon>
        <taxon>Actinomycetota</taxon>
        <taxon>Actinomycetes</taxon>
        <taxon>Micrococcales</taxon>
        <taxon>Dermatophilaceae</taxon>
        <taxon>Candidatus Phosphoribacter</taxon>
    </lineage>
</organism>
<dbReference type="PROSITE" id="PS50943">
    <property type="entry name" value="HTH_CROC1"/>
    <property type="match status" value="1"/>
</dbReference>
<evidence type="ECO:0000313" key="2">
    <source>
        <dbReference type="EMBL" id="MBL0002501.1"/>
    </source>
</evidence>
<dbReference type="InterPro" id="IPR001387">
    <property type="entry name" value="Cro/C1-type_HTH"/>
</dbReference>
<comment type="caution">
    <text evidence="2">The sequence shown here is derived from an EMBL/GenBank/DDBJ whole genome shotgun (WGS) entry which is preliminary data.</text>
</comment>
<dbReference type="SMART" id="SM00530">
    <property type="entry name" value="HTH_XRE"/>
    <property type="match status" value="1"/>
</dbReference>
<feature type="domain" description="HTH cro/C1-type" evidence="1">
    <location>
        <begin position="13"/>
        <end position="68"/>
    </location>
</feature>
<dbReference type="SUPFAM" id="SSF47413">
    <property type="entry name" value="lambda repressor-like DNA-binding domains"/>
    <property type="match status" value="1"/>
</dbReference>
<reference evidence="2" key="1">
    <citation type="submission" date="2020-10" db="EMBL/GenBank/DDBJ databases">
        <title>Connecting structure to function with the recovery of over 1000 high-quality activated sludge metagenome-assembled genomes encoding full-length rRNA genes using long-read sequencing.</title>
        <authorList>
            <person name="Singleton C.M."/>
            <person name="Petriglieri F."/>
            <person name="Kristensen J.M."/>
            <person name="Kirkegaard R.H."/>
            <person name="Michaelsen T.Y."/>
            <person name="Andersen M.H."/>
            <person name="Karst S.M."/>
            <person name="Dueholm M.S."/>
            <person name="Nielsen P.H."/>
            <person name="Albertsen M."/>
        </authorList>
    </citation>
    <scope>NUCLEOTIDE SEQUENCE</scope>
    <source>
        <strain evidence="2">Ribe_18-Q3-R11-54_MAXAC.001</strain>
    </source>
</reference>
<name>A0A9D7T6I8_9MICO</name>
<sequence length="125" mass="13777">MDQDQAQAFGEHLRATREVAGVTVRGLAERLGIDKTKLIRMEQGKIASPRADLLGRIADELKIPTSDLMTMAGYPTSRALPNLRPYMRAKYRDLPPEALDDIEAYITKLQAEHGASGPVNGEDET</sequence>
<dbReference type="Gene3D" id="1.10.260.40">
    <property type="entry name" value="lambda repressor-like DNA-binding domains"/>
    <property type="match status" value="1"/>
</dbReference>
<dbReference type="EMBL" id="JADKGK010000004">
    <property type="protein sequence ID" value="MBL0002501.1"/>
    <property type="molecule type" value="Genomic_DNA"/>
</dbReference>
<evidence type="ECO:0000259" key="1">
    <source>
        <dbReference type="PROSITE" id="PS50943"/>
    </source>
</evidence>
<dbReference type="CDD" id="cd00093">
    <property type="entry name" value="HTH_XRE"/>
    <property type="match status" value="1"/>
</dbReference>
<dbReference type="AlphaFoldDB" id="A0A9D7T6I8"/>